<comment type="caution">
    <text evidence="1">The sequence shown here is derived from an EMBL/GenBank/DDBJ whole genome shotgun (WGS) entry which is preliminary data.</text>
</comment>
<accession>A0AAD3H620</accession>
<sequence length="203" mass="23007">MNNQDINHRAEEVAATVIGDIDRLSNNLRDAVSIGSLERARAELWNAHQDLIGLKARVTELQNLLEADQNHQVPVPHQQPQEAPYIPDERDRVISVWQVSLENSRATMPDQRSHIAHVKNFLSNLQTYVRTRDGGENFVVRYGGIRQAQPWNGFHHAVVNVTMFDEDGNAHQFGDEGWGMSIRNAEKAAVFNLFQNDGGFFEI</sequence>
<evidence type="ECO:0000313" key="2">
    <source>
        <dbReference type="Proteomes" id="UP001054902"/>
    </source>
</evidence>
<evidence type="ECO:0000313" key="1">
    <source>
        <dbReference type="EMBL" id="GFH51947.1"/>
    </source>
</evidence>
<proteinExistence type="predicted"/>
<organism evidence="1 2">
    <name type="scientific">Chaetoceros tenuissimus</name>
    <dbReference type="NCBI Taxonomy" id="426638"/>
    <lineage>
        <taxon>Eukaryota</taxon>
        <taxon>Sar</taxon>
        <taxon>Stramenopiles</taxon>
        <taxon>Ochrophyta</taxon>
        <taxon>Bacillariophyta</taxon>
        <taxon>Coscinodiscophyceae</taxon>
        <taxon>Chaetocerotophycidae</taxon>
        <taxon>Chaetocerotales</taxon>
        <taxon>Chaetocerotaceae</taxon>
        <taxon>Chaetoceros</taxon>
    </lineage>
</organism>
<gene>
    <name evidence="1" type="ORF">CTEN210_08423</name>
</gene>
<dbReference type="Proteomes" id="UP001054902">
    <property type="component" value="Unassembled WGS sequence"/>
</dbReference>
<dbReference type="EMBL" id="BLLK01000045">
    <property type="protein sequence ID" value="GFH51947.1"/>
    <property type="molecule type" value="Genomic_DNA"/>
</dbReference>
<keyword evidence="2" id="KW-1185">Reference proteome</keyword>
<protein>
    <submittedName>
        <fullName evidence="1">Uncharacterized protein</fullName>
    </submittedName>
</protein>
<name>A0AAD3H620_9STRA</name>
<reference evidence="1 2" key="1">
    <citation type="journal article" date="2021" name="Sci. Rep.">
        <title>The genome of the diatom Chaetoceros tenuissimus carries an ancient integrated fragment of an extant virus.</title>
        <authorList>
            <person name="Hongo Y."/>
            <person name="Kimura K."/>
            <person name="Takaki Y."/>
            <person name="Yoshida Y."/>
            <person name="Baba S."/>
            <person name="Kobayashi G."/>
            <person name="Nagasaki K."/>
            <person name="Hano T."/>
            <person name="Tomaru Y."/>
        </authorList>
    </citation>
    <scope>NUCLEOTIDE SEQUENCE [LARGE SCALE GENOMIC DNA]</scope>
    <source>
        <strain evidence="1 2">NIES-3715</strain>
    </source>
</reference>
<dbReference type="AlphaFoldDB" id="A0AAD3H620"/>